<evidence type="ECO:0000256" key="10">
    <source>
        <dbReference type="ARBA" id="ARBA00023054"/>
    </source>
</evidence>
<accession>C0NSP0</accession>
<keyword evidence="7" id="KW-0493">Microtubule</keyword>
<comment type="subcellular location">
    <subcellularLocation>
        <location evidence="3">Cytoplasm</location>
        <location evidence="3">Cell cortex</location>
    </subcellularLocation>
    <subcellularLocation>
        <location evidence="1">Cytoplasm</location>
        <location evidence="1">Cytoskeleton</location>
        <location evidence="1">Microtubule organizing center</location>
        <location evidence="1">Centrosome</location>
        <location evidence="1">Centriole</location>
    </subcellularLocation>
    <subcellularLocation>
        <location evidence="2">Cytoplasm</location>
        <location evidence="2">Cytoskeleton</location>
        <location evidence="2">Spindle</location>
    </subcellularLocation>
</comment>
<dbReference type="Pfam" id="PF01302">
    <property type="entry name" value="CAP_GLY"/>
    <property type="match status" value="1"/>
</dbReference>
<dbReference type="Gene3D" id="2.30.30.190">
    <property type="entry name" value="CAP Gly-rich-like domain"/>
    <property type="match status" value="1"/>
</dbReference>
<keyword evidence="6" id="KW-0132">Cell division</keyword>
<evidence type="ECO:0000313" key="16">
    <source>
        <dbReference type="EMBL" id="EEH05906.1"/>
    </source>
</evidence>
<evidence type="ECO:0000256" key="14">
    <source>
        <dbReference type="SAM" id="MobiDB-lite"/>
    </source>
</evidence>
<keyword evidence="8" id="KW-0498">Mitosis</keyword>
<gene>
    <name evidence="16" type="ORF">HCBG_06170</name>
</gene>
<dbReference type="GO" id="GO:0005874">
    <property type="term" value="C:microtubule"/>
    <property type="evidence" value="ECO:0007669"/>
    <property type="project" value="UniProtKB-KW"/>
</dbReference>
<dbReference type="GO" id="GO:0051301">
    <property type="term" value="P:cell division"/>
    <property type="evidence" value="ECO:0007669"/>
    <property type="project" value="UniProtKB-KW"/>
</dbReference>
<evidence type="ECO:0000256" key="1">
    <source>
        <dbReference type="ARBA" id="ARBA00004114"/>
    </source>
</evidence>
<dbReference type="SUPFAM" id="SSF74924">
    <property type="entry name" value="Cap-Gly domain"/>
    <property type="match status" value="1"/>
</dbReference>
<dbReference type="HOGENOM" id="CLU_002523_1_1_1"/>
<reference evidence="16" key="1">
    <citation type="submission" date="2009-02" db="EMBL/GenBank/DDBJ databases">
        <title>The Genome Sequence of Ajellomyces capsulatus strain G186AR.</title>
        <authorList>
            <consortium name="The Broad Institute Genome Sequencing Platform"/>
            <person name="Champion M."/>
            <person name="Cuomo C."/>
            <person name="Ma L.-J."/>
            <person name="Henn M.R."/>
            <person name="Sil A."/>
            <person name="Goldman B."/>
            <person name="Young S.K."/>
            <person name="Kodira C.D."/>
            <person name="Zeng Q."/>
            <person name="Koehrsen M."/>
            <person name="Alvarado L."/>
            <person name="Berlin A."/>
            <person name="Borenstein D."/>
            <person name="Chen Z."/>
            <person name="Engels R."/>
            <person name="Freedman E."/>
            <person name="Gellesch M."/>
            <person name="Goldberg J."/>
            <person name="Griggs A."/>
            <person name="Gujja S."/>
            <person name="Heiman D."/>
            <person name="Hepburn T."/>
            <person name="Howarth C."/>
            <person name="Jen D."/>
            <person name="Larson L."/>
            <person name="Lewis B."/>
            <person name="Mehta T."/>
            <person name="Park D."/>
            <person name="Pearson M."/>
            <person name="Roberts A."/>
            <person name="Saif S."/>
            <person name="Shea T."/>
            <person name="Shenoy N."/>
            <person name="Sisk P."/>
            <person name="Stolte C."/>
            <person name="Sykes S."/>
            <person name="Walk T."/>
            <person name="White J."/>
            <person name="Yandava C."/>
            <person name="Klein B."/>
            <person name="McEwen J.G."/>
            <person name="Puccia R."/>
            <person name="Goldman G.H."/>
            <person name="Felipe M.S."/>
            <person name="Nino-Vega G."/>
            <person name="San-Blas G."/>
            <person name="Taylor J."/>
            <person name="Mendoza L."/>
            <person name="Galagan J."/>
            <person name="Nusbaum C."/>
            <person name="Birren B."/>
        </authorList>
    </citation>
    <scope>NUCLEOTIDE SEQUENCE</scope>
    <source>
        <strain evidence="16">G186AR</strain>
    </source>
</reference>
<dbReference type="RefSeq" id="XP_045286387.1">
    <property type="nucleotide sequence ID" value="XM_045433219.1"/>
</dbReference>
<evidence type="ECO:0000256" key="11">
    <source>
        <dbReference type="ARBA" id="ARBA00023212"/>
    </source>
</evidence>
<keyword evidence="9" id="KW-0243">Dynein</keyword>
<comment type="similarity">
    <text evidence="4">Belongs to the dynactin 150 kDa subunit family.</text>
</comment>
<dbReference type="GeneID" id="69039186"/>
<keyword evidence="10 13" id="KW-0175">Coiled coil</keyword>
<feature type="region of interest" description="Disordered" evidence="14">
    <location>
        <begin position="76"/>
        <end position="283"/>
    </location>
</feature>
<dbReference type="AlphaFoldDB" id="C0NSP0"/>
<dbReference type="PANTHER" id="PTHR18916:SF6">
    <property type="entry name" value="DYNACTIN SUBUNIT 1"/>
    <property type="match status" value="1"/>
</dbReference>
<evidence type="ECO:0000256" key="8">
    <source>
        <dbReference type="ARBA" id="ARBA00022776"/>
    </source>
</evidence>
<feature type="compositionally biased region" description="Acidic residues" evidence="14">
    <location>
        <begin position="1341"/>
        <end position="1353"/>
    </location>
</feature>
<evidence type="ECO:0000256" key="4">
    <source>
        <dbReference type="ARBA" id="ARBA00011010"/>
    </source>
</evidence>
<dbReference type="STRING" id="447093.C0NSP0"/>
<feature type="compositionally biased region" description="Polar residues" evidence="14">
    <location>
        <begin position="173"/>
        <end position="186"/>
    </location>
</feature>
<keyword evidence="12" id="KW-0131">Cell cycle</keyword>
<evidence type="ECO:0000256" key="6">
    <source>
        <dbReference type="ARBA" id="ARBA00022618"/>
    </source>
</evidence>
<dbReference type="GO" id="GO:0000132">
    <property type="term" value="P:establishment of mitotic spindle orientation"/>
    <property type="evidence" value="ECO:0007669"/>
    <property type="project" value="TreeGrafter"/>
</dbReference>
<feature type="coiled-coil region" evidence="13">
    <location>
        <begin position="1086"/>
        <end position="1113"/>
    </location>
</feature>
<feature type="region of interest" description="Disordered" evidence="14">
    <location>
        <begin position="1338"/>
        <end position="1368"/>
    </location>
</feature>
<evidence type="ECO:0000256" key="7">
    <source>
        <dbReference type="ARBA" id="ARBA00022701"/>
    </source>
</evidence>
<dbReference type="VEuPathDB" id="FungiDB:I7I50_06532"/>
<dbReference type="GO" id="GO:0005819">
    <property type="term" value="C:spindle"/>
    <property type="evidence" value="ECO:0007669"/>
    <property type="project" value="UniProtKB-SubCell"/>
</dbReference>
<name>C0NSP0_AJECG</name>
<dbReference type="Proteomes" id="UP000001631">
    <property type="component" value="Unassembled WGS sequence"/>
</dbReference>
<feature type="coiled-coil region" evidence="13">
    <location>
        <begin position="293"/>
        <end position="555"/>
    </location>
</feature>
<evidence type="ECO:0000256" key="2">
    <source>
        <dbReference type="ARBA" id="ARBA00004186"/>
    </source>
</evidence>
<protein>
    <submittedName>
        <fullName evidence="16">P150 dynactin NUDM</fullName>
    </submittedName>
</protein>
<dbReference type="Pfam" id="PF12455">
    <property type="entry name" value="Dynactin"/>
    <property type="match status" value="1"/>
</dbReference>
<evidence type="ECO:0000313" key="17">
    <source>
        <dbReference type="Proteomes" id="UP000001631"/>
    </source>
</evidence>
<dbReference type="GO" id="GO:0030286">
    <property type="term" value="C:dynein complex"/>
    <property type="evidence" value="ECO:0007669"/>
    <property type="project" value="UniProtKB-KW"/>
</dbReference>
<organism evidence="16 17">
    <name type="scientific">Ajellomyces capsulatus (strain G186AR / H82 / ATCC MYA-2454 / RMSCC 2432)</name>
    <name type="common">Darling's disease fungus</name>
    <name type="synonym">Histoplasma capsulatum</name>
    <dbReference type="NCBI Taxonomy" id="447093"/>
    <lineage>
        <taxon>Eukaryota</taxon>
        <taxon>Fungi</taxon>
        <taxon>Dikarya</taxon>
        <taxon>Ascomycota</taxon>
        <taxon>Pezizomycotina</taxon>
        <taxon>Eurotiomycetes</taxon>
        <taxon>Eurotiomycetidae</taxon>
        <taxon>Onygenales</taxon>
        <taxon>Ajellomycetaceae</taxon>
        <taxon>Histoplasma</taxon>
    </lineage>
</organism>
<keyword evidence="11" id="KW-0206">Cytoskeleton</keyword>
<feature type="domain" description="CAP-Gly" evidence="15">
    <location>
        <begin position="24"/>
        <end position="66"/>
    </location>
</feature>
<evidence type="ECO:0000256" key="9">
    <source>
        <dbReference type="ARBA" id="ARBA00023017"/>
    </source>
</evidence>
<evidence type="ECO:0000259" key="15">
    <source>
        <dbReference type="PROSITE" id="PS50245"/>
    </source>
</evidence>
<feature type="compositionally biased region" description="Polar residues" evidence="14">
    <location>
        <begin position="256"/>
        <end position="269"/>
    </location>
</feature>
<keyword evidence="5" id="KW-0963">Cytoplasm</keyword>
<dbReference type="GO" id="GO:0051286">
    <property type="term" value="C:cell tip"/>
    <property type="evidence" value="ECO:0007669"/>
    <property type="project" value="TreeGrafter"/>
</dbReference>
<dbReference type="PROSITE" id="PS00845">
    <property type="entry name" value="CAP_GLY_1"/>
    <property type="match status" value="1"/>
</dbReference>
<dbReference type="InParanoid" id="C0NSP0"/>
<dbReference type="GO" id="GO:0000743">
    <property type="term" value="P:nuclear migration involved in conjugation with cellular fusion"/>
    <property type="evidence" value="ECO:0007669"/>
    <property type="project" value="TreeGrafter"/>
</dbReference>
<dbReference type="GO" id="GO:0005816">
    <property type="term" value="C:spindle pole body"/>
    <property type="evidence" value="ECO:0007669"/>
    <property type="project" value="TreeGrafter"/>
</dbReference>
<dbReference type="EMBL" id="GG663370">
    <property type="protein sequence ID" value="EEH05906.1"/>
    <property type="molecule type" value="Genomic_DNA"/>
</dbReference>
<evidence type="ECO:0000256" key="13">
    <source>
        <dbReference type="SAM" id="Coils"/>
    </source>
</evidence>
<dbReference type="PANTHER" id="PTHR18916">
    <property type="entry name" value="DYNACTIN 1-RELATED MICROTUBULE-BINDING"/>
    <property type="match status" value="1"/>
</dbReference>
<feature type="compositionally biased region" description="Polar residues" evidence="14">
    <location>
        <begin position="147"/>
        <end position="163"/>
    </location>
</feature>
<evidence type="ECO:0000256" key="5">
    <source>
        <dbReference type="ARBA" id="ARBA00022490"/>
    </source>
</evidence>
<dbReference type="InterPro" id="IPR000938">
    <property type="entry name" value="CAP-Gly_domain"/>
</dbReference>
<dbReference type="InterPro" id="IPR022157">
    <property type="entry name" value="Dynactin"/>
</dbReference>
<evidence type="ECO:0000256" key="12">
    <source>
        <dbReference type="ARBA" id="ARBA00023306"/>
    </source>
</evidence>
<proteinExistence type="inferred from homology"/>
<feature type="compositionally biased region" description="Polar residues" evidence="14">
    <location>
        <begin position="200"/>
        <end position="211"/>
    </location>
</feature>
<evidence type="ECO:0000256" key="3">
    <source>
        <dbReference type="ARBA" id="ARBA00004544"/>
    </source>
</evidence>
<dbReference type="SMART" id="SM01052">
    <property type="entry name" value="CAP_GLY"/>
    <property type="match status" value="1"/>
</dbReference>
<dbReference type="GO" id="GO:0005814">
    <property type="term" value="C:centriole"/>
    <property type="evidence" value="ECO:0007669"/>
    <property type="project" value="UniProtKB-SubCell"/>
</dbReference>
<sequence length="1368" mass="153553">MGDLSPGQVVCLSDGRNAIIRFIGSTSFAPGDWIGVELGEPTGKNDGSVQGERYFDCEHGFGMFVRPAAVVSVLEQPKQEERKTGPKGGLHGASQRSRPPSGTAGSGLVPKKQSVPGPNASRKQSTTSSPSPAPRPGAPGRPLRSPTKSPTKQLSTTSRTSTIGPRPPATASKPRQSLSGRNSMAPTPTPVAAKGPRQSLMGTSSKASRPLSQPPRPTFTGPAKRISPRPTASSRTTNIEKIRSPTSELSEETGDTEISNTHSESSKPTSAPRVSLAVPQRSVSGTNPVLKEVEDLKTKLRVMEKKRVEDREKLKSLETLRSERDKFEVIIQKLQTKYQPQQQEITQLRKQLKDAMARVEEAERLQAEHESIVEMATLDREMAEEMCEAIKAEFEALKEKSEELELEVEVLREENQELGQVMSPEEKSSQGWLQMERTNERLREALIRLRDMTQQQETDLRNQIKELEGELEDFAAIKANYEIAKEQLLITEANMEDLKQQVEALGAEDMIEELAEKNMQYQEQVNELKAVIEDLESLKEINDELEINHMETEKQLQEEMDFRETIYLEQARRMAQQDEVIEDLEYTLSKFRELVSNLQSDLEDMRVSQQLTETESTELTARSRAMMDLNMKLQASVSKAQTKTIEVELGRMAAEESAQHLEIMKLYLPEYFESERNPILALLRFKRVSFKASLMATTVRERISDPTSPSAGQDVFTAYEVLEKLTWIASLCDRFINFINGCSTEEFSAFEGAVYELEPVERILNSRIEGLKKNELDEKKCAIELQRSIALLSHLAEALIPPNLESHADRIYMRSAMTQTYLDYAALSFSQLRSTLQARLPPPSDDDEEGLLLYQKIDALGNQTRTGKIIAGKITRYLDDLKSRCLALTEDCADPFEKCEGAAKELSELARQLGENIALLTEEEGRTEPVTYAEITSNMSQTVMSLLQPSSVVAESDDNNALSIAASKLRILGSYLEEASNASSDLTQTVEFERHPAPWTLRANELKSNKVISPDADEEIRRLKNEVHETSTALGVKDKAFEEQTIKIELLESRMRDAGKKAALVKELGSKFEALQEKEQELIGIVEKQSADLQNMERERDDYRARLEKLKRASGSTGVVLGADGVMSIDAAASSAVMKENEALRAEVASLQSAVRFLREDNRRANFMDPYSVQRTNHLRSWLDTPLVRPKIAPEDKRAEYNAASECQDVLTHLLKLTKESKFVDLRSTLPPDEASRLSWRPIKSTTRYQVLRQREEYEQWAQWKDDVARRERLRARKEHKSIKKNSYHLDTAEIPAEISLAKVSSDSRQAMVLNDAGGQNLPTKGRGVMDRAWKILGMQGDDDSHDESEYGEPGELLIPSSQDPLSY</sequence>
<keyword evidence="17" id="KW-1185">Reference proteome</keyword>
<dbReference type="PROSITE" id="PS50245">
    <property type="entry name" value="CAP_GLY_2"/>
    <property type="match status" value="1"/>
</dbReference>
<dbReference type="InterPro" id="IPR036859">
    <property type="entry name" value="CAP-Gly_dom_sf"/>
</dbReference>